<proteinExistence type="predicted"/>
<evidence type="ECO:0000313" key="2">
    <source>
        <dbReference type="Proteomes" id="UP000593626"/>
    </source>
</evidence>
<dbReference type="AlphaFoldDB" id="A0A7S8CAM9"/>
<dbReference type="Proteomes" id="UP000593626">
    <property type="component" value="Chromosome"/>
</dbReference>
<organism evidence="1 2">
    <name type="scientific">Mangrovibacillus cuniculi</name>
    <dbReference type="NCBI Taxonomy" id="2593652"/>
    <lineage>
        <taxon>Bacteria</taxon>
        <taxon>Bacillati</taxon>
        <taxon>Bacillota</taxon>
        <taxon>Bacilli</taxon>
        <taxon>Bacillales</taxon>
        <taxon>Bacillaceae</taxon>
        <taxon>Mangrovibacillus</taxon>
    </lineage>
</organism>
<reference evidence="1 2" key="1">
    <citation type="submission" date="2019-07" db="EMBL/GenBank/DDBJ databases">
        <title>Genome sequence of 2 isolates from Red Sea Mangroves.</title>
        <authorList>
            <person name="Sefrji F."/>
            <person name="Michoud G."/>
            <person name="Merlino G."/>
            <person name="Daffonchio D."/>
        </authorList>
    </citation>
    <scope>NUCLEOTIDE SEQUENCE [LARGE SCALE GENOMIC DNA]</scope>
    <source>
        <strain evidence="1 2">R1DC41</strain>
    </source>
</reference>
<protein>
    <submittedName>
        <fullName evidence="1">DUF4359 domain-containing protein</fullName>
    </submittedName>
</protein>
<accession>A0A7S8CAM9</accession>
<dbReference type="KEGG" id="mcui:G8O30_05510"/>
<gene>
    <name evidence="1" type="ORF">G8O30_05510</name>
</gene>
<name>A0A7S8CAM9_9BACI</name>
<dbReference type="Pfam" id="PF14271">
    <property type="entry name" value="DUF4359"/>
    <property type="match status" value="1"/>
</dbReference>
<dbReference type="EMBL" id="CP049742">
    <property type="protein sequence ID" value="QPC46458.1"/>
    <property type="molecule type" value="Genomic_DNA"/>
</dbReference>
<keyword evidence="2" id="KW-1185">Reference proteome</keyword>
<dbReference type="InterPro" id="IPR025578">
    <property type="entry name" value="DUF4359"/>
</dbReference>
<evidence type="ECO:0000313" key="1">
    <source>
        <dbReference type="EMBL" id="QPC46458.1"/>
    </source>
</evidence>
<sequence length="92" mass="10420">MKRRYILVLGFAAFVLLFALNNPKQEEYVEWAAGTIFQSEGLLQNSAEKHIAAPIIQSSTKTYNLVIFSLYETKNPINGETTITVGLFNQFF</sequence>
<dbReference type="RefSeq" id="WP_239673980.1">
    <property type="nucleotide sequence ID" value="NZ_CP049742.1"/>
</dbReference>